<dbReference type="InterPro" id="IPR015944">
    <property type="entry name" value="Gly-tRNA-synth_bsu"/>
</dbReference>
<keyword evidence="6 11" id="KW-0547">Nucleotide-binding</keyword>
<keyword evidence="5 11" id="KW-0436">Ligase</keyword>
<dbReference type="EMBL" id="WTYQ01000001">
    <property type="protein sequence ID" value="MXP25236.1"/>
    <property type="molecule type" value="Genomic_DNA"/>
</dbReference>
<organism evidence="14 15">
    <name type="scientific">Altericroceibacterium indicum</name>
    <dbReference type="NCBI Taxonomy" id="374177"/>
    <lineage>
        <taxon>Bacteria</taxon>
        <taxon>Pseudomonadati</taxon>
        <taxon>Pseudomonadota</taxon>
        <taxon>Alphaproteobacteria</taxon>
        <taxon>Sphingomonadales</taxon>
        <taxon>Erythrobacteraceae</taxon>
        <taxon>Altericroceibacterium</taxon>
    </lineage>
</organism>
<dbReference type="RefSeq" id="WP_160738380.1">
    <property type="nucleotide sequence ID" value="NZ_WTYQ01000001.1"/>
</dbReference>
<comment type="caution">
    <text evidence="14">The sequence shown here is derived from an EMBL/GenBank/DDBJ whole genome shotgun (WGS) entry which is preliminary data.</text>
</comment>
<name>A0A845A9L6_9SPHN</name>
<dbReference type="AlphaFoldDB" id="A0A845A9L6"/>
<comment type="similarity">
    <text evidence="2 11">Belongs to the class-II aminoacyl-tRNA synthetase family.</text>
</comment>
<dbReference type="PRINTS" id="PR01045">
    <property type="entry name" value="TRNASYNTHGB"/>
</dbReference>
<keyword evidence="9 11" id="KW-0030">Aminoacyl-tRNA synthetase</keyword>
<dbReference type="GO" id="GO:0005524">
    <property type="term" value="F:ATP binding"/>
    <property type="evidence" value="ECO:0007669"/>
    <property type="project" value="UniProtKB-UniRule"/>
</dbReference>
<keyword evidence="8 11" id="KW-0648">Protein biosynthesis</keyword>
<evidence type="ECO:0000256" key="12">
    <source>
        <dbReference type="SAM" id="MobiDB-lite"/>
    </source>
</evidence>
<sequence>MTDFLLELRCEEIPARMQKGARADLAKLFRAQMDSAGITLGDLTIWSTPRRLALIARNLPEQTEAVSEEAKGPPEGAPDQAIEGFCRKNGVTRDQLELREVKGRATYFAVKNVPGRAVKDVLAEAIPAIIRAFPWPKSMRWGAASASTESLRWVRPLSGILALFGEELVDCEVHGVTSGLVTLGHRFHHSGDITIGHVDNYQDKLRACHVIVDHAEREALIRQKASEAAQAAGLTLVEDEGLVVENAGLTEWPQPLLGRFDEAFLEVPPEVIQLTTRINQKYFVCNDASGKLANAFICTANIAATDGGVAIVAGNEKVLAARLSDARFFWDVDRKKQLADHAEGLQRITFHEKLGTVADKVERVAKLARWLVEEGIVTPQTGAIAPQIVTPAQAGGQSGDTQPSQPDSRLRGNDEGAVKQLADQVELAARLSKADLVTEMVGEFPELQGLMGGYYARAEGLPDAVADAIRDHYKPVGQGDDVPHVPVTVAVALADKLDTLVGFFQIEEKPTGSKDPFALRRAAIGILSLILENELRVSIFDLITAAAHPGKSAEAGQEIANFLIERLKVQQRDADIRHDMVDAVVAVEQGGDNVRMVKRIAALQAFIGTEDGANLLAGYKRAANILKKEDWQGDEAEISRTGEEDPLALVDDPDLAPVIRAKMAERHLAEISYEPEVAEKALIEALSEAEPRAAAAVAAEDFEGAMAALATLRAPIDAFFETVIVNAPEREKRSSRLSLLAQFRAAVHNVADFSRIEG</sequence>
<comment type="catalytic activity">
    <reaction evidence="10 11">
        <text>tRNA(Gly) + glycine + ATP = glycyl-tRNA(Gly) + AMP + diphosphate</text>
        <dbReference type="Rhea" id="RHEA:16013"/>
        <dbReference type="Rhea" id="RHEA-COMP:9664"/>
        <dbReference type="Rhea" id="RHEA-COMP:9683"/>
        <dbReference type="ChEBI" id="CHEBI:30616"/>
        <dbReference type="ChEBI" id="CHEBI:33019"/>
        <dbReference type="ChEBI" id="CHEBI:57305"/>
        <dbReference type="ChEBI" id="CHEBI:78442"/>
        <dbReference type="ChEBI" id="CHEBI:78522"/>
        <dbReference type="ChEBI" id="CHEBI:456215"/>
        <dbReference type="EC" id="6.1.1.14"/>
    </reaction>
</comment>
<proteinExistence type="inferred from homology"/>
<comment type="subcellular location">
    <subcellularLocation>
        <location evidence="1 11">Cytoplasm</location>
    </subcellularLocation>
</comment>
<keyword evidence="7 11" id="KW-0067">ATP-binding</keyword>
<evidence type="ECO:0000256" key="6">
    <source>
        <dbReference type="ARBA" id="ARBA00022741"/>
    </source>
</evidence>
<dbReference type="NCBIfam" id="TIGR00211">
    <property type="entry name" value="glyS"/>
    <property type="match status" value="2"/>
</dbReference>
<gene>
    <name evidence="11" type="primary">glyS</name>
    <name evidence="14" type="ORF">GRI39_04150</name>
</gene>
<dbReference type="GO" id="GO:0006420">
    <property type="term" value="P:arginyl-tRNA aminoacylation"/>
    <property type="evidence" value="ECO:0007669"/>
    <property type="project" value="InterPro"/>
</dbReference>
<keyword evidence="4 11" id="KW-0963">Cytoplasm</keyword>
<dbReference type="GO" id="GO:0004814">
    <property type="term" value="F:arginine-tRNA ligase activity"/>
    <property type="evidence" value="ECO:0007669"/>
    <property type="project" value="InterPro"/>
</dbReference>
<evidence type="ECO:0000256" key="1">
    <source>
        <dbReference type="ARBA" id="ARBA00004496"/>
    </source>
</evidence>
<evidence type="ECO:0000259" key="13">
    <source>
        <dbReference type="Pfam" id="PF05746"/>
    </source>
</evidence>
<evidence type="ECO:0000256" key="5">
    <source>
        <dbReference type="ARBA" id="ARBA00022598"/>
    </source>
</evidence>
<evidence type="ECO:0000256" key="3">
    <source>
        <dbReference type="ARBA" id="ARBA00011209"/>
    </source>
</evidence>
<evidence type="ECO:0000256" key="4">
    <source>
        <dbReference type="ARBA" id="ARBA00022490"/>
    </source>
</evidence>
<dbReference type="InterPro" id="IPR008909">
    <property type="entry name" value="DALR_anticod-bd"/>
</dbReference>
<dbReference type="PROSITE" id="PS50861">
    <property type="entry name" value="AA_TRNA_LIGASE_II_GLYAB"/>
    <property type="match status" value="1"/>
</dbReference>
<dbReference type="GO" id="GO:0005829">
    <property type="term" value="C:cytosol"/>
    <property type="evidence" value="ECO:0007669"/>
    <property type="project" value="TreeGrafter"/>
</dbReference>
<protein>
    <recommendedName>
        <fullName evidence="11">Glycine--tRNA ligase beta subunit</fullName>
        <ecNumber evidence="11">6.1.1.14</ecNumber>
    </recommendedName>
    <alternativeName>
        <fullName evidence="11">Glycyl-tRNA synthetase beta subunit</fullName>
        <shortName evidence="11">GlyRS</shortName>
    </alternativeName>
</protein>
<feature type="region of interest" description="Disordered" evidence="12">
    <location>
        <begin position="391"/>
        <end position="413"/>
    </location>
</feature>
<evidence type="ECO:0000256" key="10">
    <source>
        <dbReference type="ARBA" id="ARBA00047937"/>
    </source>
</evidence>
<evidence type="ECO:0000313" key="15">
    <source>
        <dbReference type="Proteomes" id="UP000460561"/>
    </source>
</evidence>
<comment type="subunit">
    <text evidence="3 11">Tetramer of two alpha and two beta subunits.</text>
</comment>
<evidence type="ECO:0000256" key="9">
    <source>
        <dbReference type="ARBA" id="ARBA00023146"/>
    </source>
</evidence>
<dbReference type="GO" id="GO:0006426">
    <property type="term" value="P:glycyl-tRNA aminoacylation"/>
    <property type="evidence" value="ECO:0007669"/>
    <property type="project" value="UniProtKB-UniRule"/>
</dbReference>
<reference evidence="14 15" key="1">
    <citation type="submission" date="2019-12" db="EMBL/GenBank/DDBJ databases">
        <title>Genomic-based taxomic classification of the family Erythrobacteraceae.</title>
        <authorList>
            <person name="Xu L."/>
        </authorList>
    </citation>
    <scope>NUCLEOTIDE SEQUENCE [LARGE SCALE GENOMIC DNA]</scope>
    <source>
        <strain evidence="14 15">DSM 18604</strain>
    </source>
</reference>
<accession>A0A845A9L6</accession>
<dbReference type="HAMAP" id="MF_00255">
    <property type="entry name" value="Gly_tRNA_synth_beta"/>
    <property type="match status" value="1"/>
</dbReference>
<dbReference type="OrthoDB" id="9775440at2"/>
<dbReference type="Pfam" id="PF05746">
    <property type="entry name" value="DALR_1"/>
    <property type="match status" value="1"/>
</dbReference>
<dbReference type="EC" id="6.1.1.14" evidence="11"/>
<dbReference type="GO" id="GO:0004820">
    <property type="term" value="F:glycine-tRNA ligase activity"/>
    <property type="evidence" value="ECO:0007669"/>
    <property type="project" value="UniProtKB-UniRule"/>
</dbReference>
<dbReference type="InterPro" id="IPR006194">
    <property type="entry name" value="Gly-tRNA-synth_heterodimer"/>
</dbReference>
<dbReference type="Proteomes" id="UP000460561">
    <property type="component" value="Unassembled WGS sequence"/>
</dbReference>
<evidence type="ECO:0000256" key="2">
    <source>
        <dbReference type="ARBA" id="ARBA00008226"/>
    </source>
</evidence>
<dbReference type="PANTHER" id="PTHR30075">
    <property type="entry name" value="GLYCYL-TRNA SYNTHETASE"/>
    <property type="match status" value="1"/>
</dbReference>
<evidence type="ECO:0000256" key="11">
    <source>
        <dbReference type="HAMAP-Rule" id="MF_00255"/>
    </source>
</evidence>
<feature type="domain" description="DALR anticodon binding" evidence="13">
    <location>
        <begin position="660"/>
        <end position="749"/>
    </location>
</feature>
<evidence type="ECO:0000313" key="14">
    <source>
        <dbReference type="EMBL" id="MXP25236.1"/>
    </source>
</evidence>
<dbReference type="SUPFAM" id="SSF109604">
    <property type="entry name" value="HD-domain/PDEase-like"/>
    <property type="match status" value="1"/>
</dbReference>
<dbReference type="Pfam" id="PF02092">
    <property type="entry name" value="tRNA_synt_2f"/>
    <property type="match status" value="1"/>
</dbReference>
<dbReference type="PANTHER" id="PTHR30075:SF2">
    <property type="entry name" value="GLYCINE--TRNA LIGASE, CHLOROPLASTIC_MITOCHONDRIAL 2"/>
    <property type="match status" value="1"/>
</dbReference>
<evidence type="ECO:0000256" key="7">
    <source>
        <dbReference type="ARBA" id="ARBA00022840"/>
    </source>
</evidence>
<evidence type="ECO:0000256" key="8">
    <source>
        <dbReference type="ARBA" id="ARBA00022917"/>
    </source>
</evidence>
<keyword evidence="15" id="KW-1185">Reference proteome</keyword>